<dbReference type="InterPro" id="IPR003660">
    <property type="entry name" value="HAMP_dom"/>
</dbReference>
<feature type="domain" description="GGDEF" evidence="5">
    <location>
        <begin position="411"/>
        <end position="545"/>
    </location>
</feature>
<dbReference type="Pfam" id="PF00672">
    <property type="entry name" value="HAMP"/>
    <property type="match status" value="1"/>
</dbReference>
<dbReference type="SUPFAM" id="SSF55073">
    <property type="entry name" value="Nucleotide cyclase"/>
    <property type="match status" value="1"/>
</dbReference>
<dbReference type="PROSITE" id="PS50883">
    <property type="entry name" value="EAL"/>
    <property type="match status" value="1"/>
</dbReference>
<dbReference type="PROSITE" id="PS50887">
    <property type="entry name" value="GGDEF"/>
    <property type="match status" value="1"/>
</dbReference>
<gene>
    <name evidence="6" type="ORF">HPTL_0114</name>
</gene>
<dbReference type="EMBL" id="AP018558">
    <property type="protein sequence ID" value="BBD76384.1"/>
    <property type="molecule type" value="Genomic_DNA"/>
</dbReference>
<organism evidence="6 7">
    <name type="scientific">Hydrogenophilus thermoluteolus</name>
    <name type="common">Pseudomonas hydrogenothermophila</name>
    <dbReference type="NCBI Taxonomy" id="297"/>
    <lineage>
        <taxon>Bacteria</taxon>
        <taxon>Pseudomonadati</taxon>
        <taxon>Pseudomonadota</taxon>
        <taxon>Hydrogenophilia</taxon>
        <taxon>Hydrogenophilales</taxon>
        <taxon>Hydrogenophilaceae</taxon>
        <taxon>Hydrogenophilus</taxon>
    </lineage>
</organism>
<dbReference type="PROSITE" id="PS50885">
    <property type="entry name" value="HAMP"/>
    <property type="match status" value="1"/>
</dbReference>
<dbReference type="SUPFAM" id="SSF55785">
    <property type="entry name" value="PYP-like sensor domain (PAS domain)"/>
    <property type="match status" value="1"/>
</dbReference>
<accession>A0A2Z6DVC3</accession>
<evidence type="ECO:0000259" key="3">
    <source>
        <dbReference type="PROSITE" id="PS50883"/>
    </source>
</evidence>
<evidence type="ECO:0000256" key="1">
    <source>
        <dbReference type="SAM" id="Coils"/>
    </source>
</evidence>
<dbReference type="Gene3D" id="3.20.20.450">
    <property type="entry name" value="EAL domain"/>
    <property type="match status" value="1"/>
</dbReference>
<feature type="region of interest" description="Disordered" evidence="2">
    <location>
        <begin position="787"/>
        <end position="810"/>
    </location>
</feature>
<dbReference type="Gene3D" id="6.10.340.10">
    <property type="match status" value="1"/>
</dbReference>
<dbReference type="Gene3D" id="3.30.450.20">
    <property type="entry name" value="PAS domain"/>
    <property type="match status" value="1"/>
</dbReference>
<dbReference type="InterPro" id="IPR052155">
    <property type="entry name" value="Biofilm_reg_signaling"/>
</dbReference>
<dbReference type="GO" id="GO:0016020">
    <property type="term" value="C:membrane"/>
    <property type="evidence" value="ECO:0007669"/>
    <property type="project" value="InterPro"/>
</dbReference>
<evidence type="ECO:0000259" key="5">
    <source>
        <dbReference type="PROSITE" id="PS50887"/>
    </source>
</evidence>
<dbReference type="SUPFAM" id="SSF141868">
    <property type="entry name" value="EAL domain-like"/>
    <property type="match status" value="1"/>
</dbReference>
<dbReference type="SMART" id="SM00304">
    <property type="entry name" value="HAMP"/>
    <property type="match status" value="1"/>
</dbReference>
<dbReference type="CDD" id="cd01948">
    <property type="entry name" value="EAL"/>
    <property type="match status" value="1"/>
</dbReference>
<keyword evidence="1" id="KW-0175">Coiled coil</keyword>
<dbReference type="OrthoDB" id="5291908at2"/>
<dbReference type="InterPro" id="IPR035919">
    <property type="entry name" value="EAL_sf"/>
</dbReference>
<dbReference type="Gene3D" id="3.30.70.270">
    <property type="match status" value="1"/>
</dbReference>
<dbReference type="CDD" id="cd01949">
    <property type="entry name" value="GGDEF"/>
    <property type="match status" value="1"/>
</dbReference>
<dbReference type="Pfam" id="PF08448">
    <property type="entry name" value="PAS_4"/>
    <property type="match status" value="1"/>
</dbReference>
<dbReference type="SUPFAM" id="SSF158472">
    <property type="entry name" value="HAMP domain-like"/>
    <property type="match status" value="1"/>
</dbReference>
<dbReference type="Pfam" id="PF00563">
    <property type="entry name" value="EAL"/>
    <property type="match status" value="1"/>
</dbReference>
<sequence length="810" mass="90216">MNLPIFRRSLFSRWVPWLLLVQLLLFAAFGAFFWREAQSAANTLALQRLHTLQLELAAALQGPLLERDIPTLREIAEALVQNGEIAYLAIFDGADERLVLVGASAETSLPDGKTLAALSAAETRLPNRFDVRLPLISGAVQVGYSPQPLIGLIDRFAETGILVIGGTTLLTFALYLGFFFRVAKRLGAIERTAEQIAAGNLRIRAPEGTHDEIARLGNAFNRMADELAERLTALTIAERETEATLDTLEAEHAQLTALLEAMRLGVLLVDTSDRVVFANSALRRLWHIPAEASLVGQNARDVMRLSDTLCAEPDHFSQLLLTVPGTQEISDSTEIHLIDGRILLQLCFPVRDSHQRLIGRLWLYEDITRERRSAEQLIYLAERDGLTGLYNRRRFAELLEEKLNEALRQRRTAALLLFDIDEFKQLNDTFGHRAGDALLARIASELTAITRSNEIVGRLGGDEFAILLPAYQNRSEPQQLAERIIRALARIPFDFDGQRIGITVSLGIALFPEHGSNPDELVVAADIAMYQAKNAGRNTWRCYSTDAFAAGSPTQLNWNQRIEQALAEGLFELHYQGVFRLDGTLTHVEALIRMRDPEDPTRLVSPTHFIPAAEKSGKIREIDRWVIEHALRTLSEHRDAPRIAVNLSGRTLSDPGFAMWLENRWHQAPPHARRLLFEITETAAIGDLQEAIRFAHLVHKLGAALCLDDFGTGFSSFSYLKYIPADVVKIDGQFIRDLTQDESNRLIVRAIAEVARGLGKTTVAEFVEDQETLDLLKRLGIDAAQGYHLGKPTPTPPQCRNSAGTALSHP</sequence>
<dbReference type="InterPro" id="IPR029787">
    <property type="entry name" value="Nucleotide_cyclase"/>
</dbReference>
<dbReference type="KEGG" id="htl:HPTL_0114"/>
<keyword evidence="7" id="KW-1185">Reference proteome</keyword>
<feature type="domain" description="EAL" evidence="3">
    <location>
        <begin position="555"/>
        <end position="806"/>
    </location>
</feature>
<reference evidence="6 7" key="1">
    <citation type="submission" date="2018-04" db="EMBL/GenBank/DDBJ databases">
        <title>Complete genome sequence of Hydrogenophilus thermoluteolus TH-1.</title>
        <authorList>
            <person name="Arai H."/>
        </authorList>
    </citation>
    <scope>NUCLEOTIDE SEQUENCE [LARGE SCALE GENOMIC DNA]</scope>
    <source>
        <strain evidence="6 7">TH-1</strain>
    </source>
</reference>
<dbReference type="InterPro" id="IPR043128">
    <property type="entry name" value="Rev_trsase/Diguanyl_cyclase"/>
</dbReference>
<dbReference type="FunFam" id="3.30.70.270:FF:000001">
    <property type="entry name" value="Diguanylate cyclase domain protein"/>
    <property type="match status" value="1"/>
</dbReference>
<evidence type="ECO:0000259" key="4">
    <source>
        <dbReference type="PROSITE" id="PS50885"/>
    </source>
</evidence>
<dbReference type="InterPro" id="IPR013656">
    <property type="entry name" value="PAS_4"/>
</dbReference>
<feature type="compositionally biased region" description="Polar residues" evidence="2">
    <location>
        <begin position="798"/>
        <end position="810"/>
    </location>
</feature>
<evidence type="ECO:0000313" key="6">
    <source>
        <dbReference type="EMBL" id="BBD76384.1"/>
    </source>
</evidence>
<dbReference type="PANTHER" id="PTHR44757:SF2">
    <property type="entry name" value="BIOFILM ARCHITECTURE MAINTENANCE PROTEIN MBAA"/>
    <property type="match status" value="1"/>
</dbReference>
<dbReference type="CDD" id="cd06225">
    <property type="entry name" value="HAMP"/>
    <property type="match status" value="1"/>
</dbReference>
<protein>
    <submittedName>
        <fullName evidence="6">Diguanylate cyclase/phosphodiesterase</fullName>
    </submittedName>
</protein>
<dbReference type="Pfam" id="PF00990">
    <property type="entry name" value="GGDEF"/>
    <property type="match status" value="1"/>
</dbReference>
<proteinExistence type="predicted"/>
<dbReference type="PANTHER" id="PTHR44757">
    <property type="entry name" value="DIGUANYLATE CYCLASE DGCP"/>
    <property type="match status" value="1"/>
</dbReference>
<dbReference type="GO" id="GO:0003824">
    <property type="term" value="F:catalytic activity"/>
    <property type="evidence" value="ECO:0007669"/>
    <property type="project" value="UniProtKB-ARBA"/>
</dbReference>
<dbReference type="NCBIfam" id="TIGR00254">
    <property type="entry name" value="GGDEF"/>
    <property type="match status" value="1"/>
</dbReference>
<dbReference type="Proteomes" id="UP000262004">
    <property type="component" value="Chromosome"/>
</dbReference>
<dbReference type="InterPro" id="IPR001633">
    <property type="entry name" value="EAL_dom"/>
</dbReference>
<dbReference type="SMART" id="SM00052">
    <property type="entry name" value="EAL"/>
    <property type="match status" value="1"/>
</dbReference>
<evidence type="ECO:0000313" key="7">
    <source>
        <dbReference type="Proteomes" id="UP000262004"/>
    </source>
</evidence>
<dbReference type="AlphaFoldDB" id="A0A2Z6DVC3"/>
<evidence type="ECO:0000256" key="2">
    <source>
        <dbReference type="SAM" id="MobiDB-lite"/>
    </source>
</evidence>
<dbReference type="GO" id="GO:0007165">
    <property type="term" value="P:signal transduction"/>
    <property type="evidence" value="ECO:0007669"/>
    <property type="project" value="InterPro"/>
</dbReference>
<dbReference type="SMART" id="SM00267">
    <property type="entry name" value="GGDEF"/>
    <property type="match status" value="1"/>
</dbReference>
<feature type="domain" description="HAMP" evidence="4">
    <location>
        <begin position="180"/>
        <end position="232"/>
    </location>
</feature>
<feature type="coiled-coil region" evidence="1">
    <location>
        <begin position="231"/>
        <end position="265"/>
    </location>
</feature>
<dbReference type="InterPro" id="IPR000160">
    <property type="entry name" value="GGDEF_dom"/>
</dbReference>
<name>A0A2Z6DVC3_HYDTE</name>
<dbReference type="RefSeq" id="WP_119334233.1">
    <property type="nucleotide sequence ID" value="NZ_AP018558.1"/>
</dbReference>
<dbReference type="InterPro" id="IPR035965">
    <property type="entry name" value="PAS-like_dom_sf"/>
</dbReference>